<sequence length="97" mass="11271">MEYWINRKIGAKKSCSKKTLLQEIKSAWNDGEKKIVPSAFLCKICKISYRIHWVERALTSFLIGMAFAAYFSKEMADLAKRKGTVMGYPVRFLLKTW</sequence>
<name>A0A943EFA2_9FIRM</name>
<evidence type="ECO:0000313" key="2">
    <source>
        <dbReference type="EMBL" id="MBS5520000.1"/>
    </source>
</evidence>
<dbReference type="AlphaFoldDB" id="A0A943EFA2"/>
<organism evidence="2 3">
    <name type="scientific">Acidaminococcus intestini</name>
    <dbReference type="NCBI Taxonomy" id="187327"/>
    <lineage>
        <taxon>Bacteria</taxon>
        <taxon>Bacillati</taxon>
        <taxon>Bacillota</taxon>
        <taxon>Negativicutes</taxon>
        <taxon>Acidaminococcales</taxon>
        <taxon>Acidaminococcaceae</taxon>
        <taxon>Acidaminococcus</taxon>
    </lineage>
</organism>
<protein>
    <submittedName>
        <fullName evidence="2">Uncharacterized protein</fullName>
    </submittedName>
</protein>
<comment type="caution">
    <text evidence="2">The sequence shown here is derived from an EMBL/GenBank/DDBJ whole genome shotgun (WGS) entry which is preliminary data.</text>
</comment>
<keyword evidence="1" id="KW-0812">Transmembrane</keyword>
<gene>
    <name evidence="2" type="ORF">KHX13_06710</name>
</gene>
<keyword evidence="1" id="KW-0472">Membrane</keyword>
<evidence type="ECO:0000256" key="1">
    <source>
        <dbReference type="SAM" id="Phobius"/>
    </source>
</evidence>
<proteinExistence type="predicted"/>
<evidence type="ECO:0000313" key="3">
    <source>
        <dbReference type="Proteomes" id="UP000754226"/>
    </source>
</evidence>
<dbReference type="EMBL" id="JAGZCZ010000007">
    <property type="protein sequence ID" value="MBS5520000.1"/>
    <property type="molecule type" value="Genomic_DNA"/>
</dbReference>
<feature type="transmembrane region" description="Helical" evidence="1">
    <location>
        <begin position="53"/>
        <end position="71"/>
    </location>
</feature>
<dbReference type="Proteomes" id="UP000754226">
    <property type="component" value="Unassembled WGS sequence"/>
</dbReference>
<accession>A0A943EFA2</accession>
<keyword evidence="1" id="KW-1133">Transmembrane helix</keyword>
<reference evidence="2" key="1">
    <citation type="submission" date="2021-02" db="EMBL/GenBank/DDBJ databases">
        <title>Infant gut strain persistence is associated with maternal origin, phylogeny, and functional potential including surface adhesion and iron acquisition.</title>
        <authorList>
            <person name="Lou Y.C."/>
        </authorList>
    </citation>
    <scope>NUCLEOTIDE SEQUENCE</scope>
    <source>
        <strain evidence="2">L3_106_000M1_dasL3_106_000M1_concoct_15</strain>
    </source>
</reference>